<dbReference type="CDD" id="cd02440">
    <property type="entry name" value="AdoMet_MTases"/>
    <property type="match status" value="1"/>
</dbReference>
<dbReference type="GO" id="GO:0008757">
    <property type="term" value="F:S-adenosylmethionine-dependent methyltransferase activity"/>
    <property type="evidence" value="ECO:0007669"/>
    <property type="project" value="InterPro"/>
</dbReference>
<accession>A0A0G1SYN3</accession>
<protein>
    <recommendedName>
        <fullName evidence="1">Methyltransferase type 11 domain-containing protein</fullName>
    </recommendedName>
</protein>
<dbReference type="SUPFAM" id="SSF53335">
    <property type="entry name" value="S-adenosyl-L-methionine-dependent methyltransferases"/>
    <property type="match status" value="1"/>
</dbReference>
<evidence type="ECO:0000313" key="3">
    <source>
        <dbReference type="Proteomes" id="UP000034879"/>
    </source>
</evidence>
<dbReference type="EMBL" id="LCOJ01000029">
    <property type="protein sequence ID" value="KKU74656.1"/>
    <property type="molecule type" value="Genomic_DNA"/>
</dbReference>
<dbReference type="AlphaFoldDB" id="A0A0G1SYN3"/>
<dbReference type="Gene3D" id="3.40.50.150">
    <property type="entry name" value="Vaccinia Virus protein VP39"/>
    <property type="match status" value="1"/>
</dbReference>
<dbReference type="InterPro" id="IPR013216">
    <property type="entry name" value="Methyltransf_11"/>
</dbReference>
<organism evidence="2 3">
    <name type="scientific">Candidatus Nomurabacteria bacterium GW2011_GWB1_47_6</name>
    <dbReference type="NCBI Taxonomy" id="1618749"/>
    <lineage>
        <taxon>Bacteria</taxon>
        <taxon>Candidatus Nomuraibacteriota</taxon>
    </lineage>
</organism>
<reference evidence="2 3" key="1">
    <citation type="journal article" date="2015" name="Nature">
        <title>rRNA introns, odd ribosomes, and small enigmatic genomes across a large radiation of phyla.</title>
        <authorList>
            <person name="Brown C.T."/>
            <person name="Hug L.A."/>
            <person name="Thomas B.C."/>
            <person name="Sharon I."/>
            <person name="Castelle C.J."/>
            <person name="Singh A."/>
            <person name="Wilkins M.J."/>
            <person name="Williams K.H."/>
            <person name="Banfield J.F."/>
        </authorList>
    </citation>
    <scope>NUCLEOTIDE SEQUENCE [LARGE SCALE GENOMIC DNA]</scope>
</reference>
<dbReference type="Proteomes" id="UP000034879">
    <property type="component" value="Unassembled WGS sequence"/>
</dbReference>
<dbReference type="Pfam" id="PF08241">
    <property type="entry name" value="Methyltransf_11"/>
    <property type="match status" value="1"/>
</dbReference>
<comment type="caution">
    <text evidence="2">The sequence shown here is derived from an EMBL/GenBank/DDBJ whole genome shotgun (WGS) entry which is preliminary data.</text>
</comment>
<evidence type="ECO:0000313" key="2">
    <source>
        <dbReference type="EMBL" id="KKU74656.1"/>
    </source>
</evidence>
<dbReference type="InterPro" id="IPR029063">
    <property type="entry name" value="SAM-dependent_MTases_sf"/>
</dbReference>
<feature type="domain" description="Methyltransferase type 11" evidence="1">
    <location>
        <begin position="72"/>
        <end position="155"/>
    </location>
</feature>
<name>A0A0G1SYN3_9BACT</name>
<evidence type="ECO:0000259" key="1">
    <source>
        <dbReference type="Pfam" id="PF08241"/>
    </source>
</evidence>
<sequence length="241" mass="27372">MSKKNSEPVSYGYRKISLGEARQLSDAWLDNSLPQSQWQIVAPILKEKKVPEVAALVIEIIKRLGLVRPSILDVGCSSGYYYDFFKWAGLSTRYVGCDVSPHFVALARKSHRGIDFKMAPMTELPFMDGVYDIVLASGVLHTDLGYRRALVELARGSKKYILLHRLPVFSTGSKMNLSYYKKIGYGVEMMEIVFDWKTLLALFSRLKLNVKEYLAGDRLDIKSPAYWSTILLEKHTHGRSV</sequence>
<proteinExistence type="predicted"/>
<gene>
    <name evidence="2" type="ORF">UY01_C0029G0002</name>
</gene>